<organism evidence="4 5">
    <name type="scientific">Alkalibacterium subtropicum</name>
    <dbReference type="NCBI Taxonomy" id="753702"/>
    <lineage>
        <taxon>Bacteria</taxon>
        <taxon>Bacillati</taxon>
        <taxon>Bacillota</taxon>
        <taxon>Bacilli</taxon>
        <taxon>Lactobacillales</taxon>
        <taxon>Carnobacteriaceae</taxon>
        <taxon>Alkalibacterium</taxon>
    </lineage>
</organism>
<dbReference type="GO" id="GO:0051301">
    <property type="term" value="P:cell division"/>
    <property type="evidence" value="ECO:0007669"/>
    <property type="project" value="UniProtKB-KW"/>
</dbReference>
<sequence>MIRLKNISHMYEEFDGYVVKDISCDIEQGEFVYLTGPARSGKTTFLKIISGQLQASKGLLSVQSHYVSKKKKRKAYLLKRQVGAVLEDLEFLMDKTVYENVAYVLEVIEYPASDLEARVLDTLALVGLKYKALDAFANCSLEERRRIAIARAIVHEPSVLVVDEPTRDLDRKPAIDLLNLLHKLNKQGMTVIMATRKEELIERMPARMLEMKKGNVIRDRSKNHMLFILSDKMGEYYIS</sequence>
<evidence type="ECO:0000256" key="2">
    <source>
        <dbReference type="ARBA" id="ARBA00022840"/>
    </source>
</evidence>
<keyword evidence="4" id="KW-0131">Cell cycle</keyword>
<dbReference type="PROSITE" id="PS50893">
    <property type="entry name" value="ABC_TRANSPORTER_2"/>
    <property type="match status" value="1"/>
</dbReference>
<keyword evidence="5" id="KW-1185">Reference proteome</keyword>
<evidence type="ECO:0000256" key="1">
    <source>
        <dbReference type="ARBA" id="ARBA00022741"/>
    </source>
</evidence>
<dbReference type="AlphaFoldDB" id="A0A1I1IXM9"/>
<dbReference type="Pfam" id="PF00005">
    <property type="entry name" value="ABC_tran"/>
    <property type="match status" value="1"/>
</dbReference>
<dbReference type="GO" id="GO:0005524">
    <property type="term" value="F:ATP binding"/>
    <property type="evidence" value="ECO:0007669"/>
    <property type="project" value="UniProtKB-KW"/>
</dbReference>
<dbReference type="InterPro" id="IPR003593">
    <property type="entry name" value="AAA+_ATPase"/>
</dbReference>
<dbReference type="STRING" id="753702.SAMN04488102_10675"/>
<dbReference type="PANTHER" id="PTHR24220:SF470">
    <property type="entry name" value="CELL DIVISION ATP-BINDING PROTEIN FTSE"/>
    <property type="match status" value="1"/>
</dbReference>
<dbReference type="Proteomes" id="UP000199612">
    <property type="component" value="Unassembled WGS sequence"/>
</dbReference>
<dbReference type="GO" id="GO:0022857">
    <property type="term" value="F:transmembrane transporter activity"/>
    <property type="evidence" value="ECO:0007669"/>
    <property type="project" value="TreeGrafter"/>
</dbReference>
<proteinExistence type="predicted"/>
<keyword evidence="1" id="KW-0547">Nucleotide-binding</keyword>
<dbReference type="InterPro" id="IPR015854">
    <property type="entry name" value="ABC_transpr_LolD-like"/>
</dbReference>
<dbReference type="Gene3D" id="3.40.50.300">
    <property type="entry name" value="P-loop containing nucleotide triphosphate hydrolases"/>
    <property type="match status" value="1"/>
</dbReference>
<feature type="domain" description="ABC transporter" evidence="3">
    <location>
        <begin position="2"/>
        <end position="238"/>
    </location>
</feature>
<dbReference type="GO" id="GO:0016887">
    <property type="term" value="F:ATP hydrolysis activity"/>
    <property type="evidence" value="ECO:0007669"/>
    <property type="project" value="InterPro"/>
</dbReference>
<evidence type="ECO:0000313" key="4">
    <source>
        <dbReference type="EMBL" id="SFC40935.1"/>
    </source>
</evidence>
<gene>
    <name evidence="4" type="ORF">SAMN04488102_10675</name>
</gene>
<evidence type="ECO:0000259" key="3">
    <source>
        <dbReference type="PROSITE" id="PS50893"/>
    </source>
</evidence>
<accession>A0A1I1IXM9</accession>
<dbReference type="InterPro" id="IPR003439">
    <property type="entry name" value="ABC_transporter-like_ATP-bd"/>
</dbReference>
<dbReference type="SUPFAM" id="SSF52540">
    <property type="entry name" value="P-loop containing nucleoside triphosphate hydrolases"/>
    <property type="match status" value="1"/>
</dbReference>
<dbReference type="PANTHER" id="PTHR24220">
    <property type="entry name" value="IMPORT ATP-BINDING PROTEIN"/>
    <property type="match status" value="1"/>
</dbReference>
<dbReference type="InterPro" id="IPR027417">
    <property type="entry name" value="P-loop_NTPase"/>
</dbReference>
<dbReference type="GO" id="GO:0005886">
    <property type="term" value="C:plasma membrane"/>
    <property type="evidence" value="ECO:0007669"/>
    <property type="project" value="TreeGrafter"/>
</dbReference>
<dbReference type="EMBL" id="FOLT01000006">
    <property type="protein sequence ID" value="SFC40935.1"/>
    <property type="molecule type" value="Genomic_DNA"/>
</dbReference>
<keyword evidence="4" id="KW-0132">Cell division</keyword>
<keyword evidence="2 4" id="KW-0067">ATP-binding</keyword>
<protein>
    <submittedName>
        <fullName evidence="4">Cell division transport system ATP-binding protein</fullName>
    </submittedName>
</protein>
<dbReference type="OrthoDB" id="9791546at2"/>
<dbReference type="RefSeq" id="WP_091530099.1">
    <property type="nucleotide sequence ID" value="NZ_FOLT01000006.1"/>
</dbReference>
<name>A0A1I1IXM9_9LACT</name>
<dbReference type="SMART" id="SM00382">
    <property type="entry name" value="AAA"/>
    <property type="match status" value="1"/>
</dbReference>
<reference evidence="5" key="1">
    <citation type="submission" date="2016-10" db="EMBL/GenBank/DDBJ databases">
        <authorList>
            <person name="Varghese N."/>
            <person name="Submissions S."/>
        </authorList>
    </citation>
    <scope>NUCLEOTIDE SEQUENCE [LARGE SCALE GENOMIC DNA]</scope>
    <source>
        <strain evidence="5">DSM 23664</strain>
    </source>
</reference>
<evidence type="ECO:0000313" key="5">
    <source>
        <dbReference type="Proteomes" id="UP000199612"/>
    </source>
</evidence>